<gene>
    <name evidence="2" type="ORF">SAMN04488038_102244</name>
</gene>
<organism evidence="2 3">
    <name type="scientific">Solimonas aquatica</name>
    <dbReference type="NCBI Taxonomy" id="489703"/>
    <lineage>
        <taxon>Bacteria</taxon>
        <taxon>Pseudomonadati</taxon>
        <taxon>Pseudomonadota</taxon>
        <taxon>Gammaproteobacteria</taxon>
        <taxon>Nevskiales</taxon>
        <taxon>Nevskiaceae</taxon>
        <taxon>Solimonas</taxon>
    </lineage>
</organism>
<feature type="compositionally biased region" description="Basic and acidic residues" evidence="1">
    <location>
        <begin position="337"/>
        <end position="347"/>
    </location>
</feature>
<name>A0A1H9BVK3_9GAMM</name>
<evidence type="ECO:0000313" key="3">
    <source>
        <dbReference type="Proteomes" id="UP000199233"/>
    </source>
</evidence>
<dbReference type="RefSeq" id="WP_093282284.1">
    <property type="nucleotide sequence ID" value="NZ_FOFS01000002.1"/>
</dbReference>
<proteinExistence type="predicted"/>
<evidence type="ECO:0000313" key="2">
    <source>
        <dbReference type="EMBL" id="SEP92960.1"/>
    </source>
</evidence>
<dbReference type="Gene3D" id="1.25.40.10">
    <property type="entry name" value="Tetratricopeptide repeat domain"/>
    <property type="match status" value="1"/>
</dbReference>
<feature type="compositionally biased region" description="Basic residues" evidence="1">
    <location>
        <begin position="362"/>
        <end position="373"/>
    </location>
</feature>
<keyword evidence="3" id="KW-1185">Reference proteome</keyword>
<sequence length="373" mass="40671">MSRLLDHAATARIGRGREDCPENESRVLLLSVRDIGKAGFPATPLLRQLRLRGISCDFAVQTPTPTAQVLDMKAADVRVALSWPLLDNIPNPPEAAVRDRLRAIGAAAADAEALPASRHPFAACAPSFGRMVASMVARRHYGAILVTEVAALWALAELGEFHPPVIFLVQDVGKIRPIDEPCLELAEVVVANSRSAARTLIDREVPSRIIVSADDEDGFRALIEELDFTSRQPRSLGREFKRTLDGVDISIEAVLMLAGELVKRRQLKKAVELLNDAATLYRESVEIWRKLAEVALKSKGYGLAQASAFKALALDPLDGASWRTLEAALREDRKTPLAREAAERARLAGDAQAVDAEPAPPPKKKRSARRTKA</sequence>
<evidence type="ECO:0000256" key="1">
    <source>
        <dbReference type="SAM" id="MobiDB-lite"/>
    </source>
</evidence>
<dbReference type="InterPro" id="IPR011990">
    <property type="entry name" value="TPR-like_helical_dom_sf"/>
</dbReference>
<reference evidence="2 3" key="1">
    <citation type="submission" date="2016-10" db="EMBL/GenBank/DDBJ databases">
        <authorList>
            <person name="de Groot N.N."/>
        </authorList>
    </citation>
    <scope>NUCLEOTIDE SEQUENCE [LARGE SCALE GENOMIC DNA]</scope>
    <source>
        <strain evidence="2 3">DSM 25927</strain>
    </source>
</reference>
<accession>A0A1H9BVK3</accession>
<dbReference type="EMBL" id="FOFS01000002">
    <property type="protein sequence ID" value="SEP92960.1"/>
    <property type="molecule type" value="Genomic_DNA"/>
</dbReference>
<dbReference type="SUPFAM" id="SSF48452">
    <property type="entry name" value="TPR-like"/>
    <property type="match status" value="1"/>
</dbReference>
<dbReference type="STRING" id="489703.SAMN04488038_102244"/>
<dbReference type="AlphaFoldDB" id="A0A1H9BVK3"/>
<feature type="region of interest" description="Disordered" evidence="1">
    <location>
        <begin position="337"/>
        <end position="373"/>
    </location>
</feature>
<protein>
    <submittedName>
        <fullName evidence="2">Uncharacterized protein</fullName>
    </submittedName>
</protein>
<dbReference type="Proteomes" id="UP000199233">
    <property type="component" value="Unassembled WGS sequence"/>
</dbReference>